<comment type="similarity">
    <text evidence="1 13">Belongs to the sulfotransferase 1 family.</text>
</comment>
<evidence type="ECO:0000313" key="18">
    <source>
        <dbReference type="Proteomes" id="UP001187315"/>
    </source>
</evidence>
<feature type="binding site" evidence="11">
    <location>
        <begin position="323"/>
        <end position="327"/>
    </location>
    <ligand>
        <name>3'-phosphoadenylyl sulfate</name>
        <dbReference type="ChEBI" id="CHEBI:58339"/>
    </ligand>
</feature>
<comment type="catalytic activity">
    <reaction evidence="8">
        <text>alpha-D-glucosaminyl-[heparan sulfate](n) + 3'-phosphoadenylyl sulfate = 3-sulfo-alpha-D-glucosaminyl-[heparan sulfate](n) + adenosine 3',5'-bisphosphate + H(+)</text>
        <dbReference type="Rhea" id="RHEA:15461"/>
        <dbReference type="Rhea" id="RHEA-COMP:9830"/>
        <dbReference type="Rhea" id="RHEA-COMP:9831"/>
        <dbReference type="ChEBI" id="CHEBI:15378"/>
        <dbReference type="ChEBI" id="CHEBI:58339"/>
        <dbReference type="ChEBI" id="CHEBI:58343"/>
        <dbReference type="ChEBI" id="CHEBI:58388"/>
        <dbReference type="ChEBI" id="CHEBI:70975"/>
        <dbReference type="EC" id="2.8.2.23"/>
    </reaction>
</comment>
<comment type="caution">
    <text evidence="17">The sequence shown here is derived from an EMBL/GenBank/DDBJ whole genome shotgun (WGS) entry which is preliminary data.</text>
</comment>
<dbReference type="PANTHER" id="PTHR10605">
    <property type="entry name" value="HEPARAN SULFATE SULFOTRANSFERASE"/>
    <property type="match status" value="1"/>
</dbReference>
<dbReference type="Pfam" id="PF00685">
    <property type="entry name" value="Sulfotransfer_1"/>
    <property type="match status" value="1"/>
</dbReference>
<name>A0AA88M4M2_TACVA</name>
<proteinExistence type="inferred from homology"/>
<reference evidence="17" key="1">
    <citation type="submission" date="2023-08" db="EMBL/GenBank/DDBJ databases">
        <title>Pelteobagrus vachellii genome.</title>
        <authorList>
            <person name="Liu H."/>
        </authorList>
    </citation>
    <scope>NUCLEOTIDE SEQUENCE</scope>
    <source>
        <strain evidence="17">PRFRI_2022a</strain>
        <tissue evidence="17">Muscle</tissue>
    </source>
</reference>
<dbReference type="PANTHER" id="PTHR10605:SF16">
    <property type="entry name" value="HEPARAN SULFATE GLUCOSAMINE 3-O-SULFOTRANSFERASE 1"/>
    <property type="match status" value="1"/>
</dbReference>
<feature type="region of interest" description="Disordered" evidence="14">
    <location>
        <begin position="66"/>
        <end position="100"/>
    </location>
</feature>
<keyword evidence="18" id="KW-1185">Reference proteome</keyword>
<evidence type="ECO:0000313" key="17">
    <source>
        <dbReference type="EMBL" id="KAK2829139.1"/>
    </source>
</evidence>
<dbReference type="AlphaFoldDB" id="A0AA88M4M2"/>
<evidence type="ECO:0000256" key="4">
    <source>
        <dbReference type="ARBA" id="ARBA00023034"/>
    </source>
</evidence>
<dbReference type="EC" id="2.8.2.-" evidence="13"/>
<evidence type="ECO:0000256" key="13">
    <source>
        <dbReference type="RuleBase" id="RU361155"/>
    </source>
</evidence>
<evidence type="ECO:0000259" key="16">
    <source>
        <dbReference type="Pfam" id="PF00685"/>
    </source>
</evidence>
<evidence type="ECO:0000256" key="6">
    <source>
        <dbReference type="ARBA" id="ARBA00023180"/>
    </source>
</evidence>
<evidence type="ECO:0000256" key="11">
    <source>
        <dbReference type="PIRSR" id="PIRSR637359-2"/>
    </source>
</evidence>
<comment type="function">
    <text evidence="9">Sulfotransferase that utilizes 3'-phospho-5'-adenylyl sulfate (PAPS) to catalyze the transfer of a sulfo group to position 3 of glucosamine residues in heparan. Catalyzes the rate limiting step in the biosynthesis of heparan sulfate (HSact). This modification is a crucial step in the biosynthesis of anticoagulant heparan sulfate as it completes the structure of the antithrombin pentasaccharide binding site.</text>
</comment>
<evidence type="ECO:0000256" key="12">
    <source>
        <dbReference type="PIRSR" id="PIRSR637359-3"/>
    </source>
</evidence>
<dbReference type="GO" id="GO:0006024">
    <property type="term" value="P:glycosaminoglycan biosynthetic process"/>
    <property type="evidence" value="ECO:0007669"/>
    <property type="project" value="UniProtKB-ARBA"/>
</dbReference>
<keyword evidence="5 12" id="KW-1015">Disulfide bond</keyword>
<feature type="compositionally biased region" description="Basic and acidic residues" evidence="14">
    <location>
        <begin position="73"/>
        <end position="89"/>
    </location>
</feature>
<feature type="binding site" evidence="11">
    <location>
        <position position="200"/>
    </location>
    <ligand>
        <name>3'-phosphoadenylyl sulfate</name>
        <dbReference type="ChEBI" id="CHEBI:58339"/>
    </ligand>
</feature>
<dbReference type="Gene3D" id="3.40.50.300">
    <property type="entry name" value="P-loop containing nucleotide triphosphate hydrolases"/>
    <property type="match status" value="1"/>
</dbReference>
<comment type="subcellular location">
    <subcellularLocation>
        <location evidence="7">Golgi apparatus lumen</location>
    </subcellularLocation>
</comment>
<evidence type="ECO:0000256" key="9">
    <source>
        <dbReference type="ARBA" id="ARBA00058845"/>
    </source>
</evidence>
<evidence type="ECO:0000256" key="14">
    <source>
        <dbReference type="SAM" id="MobiDB-lite"/>
    </source>
</evidence>
<keyword evidence="4" id="KW-0333">Golgi apparatus</keyword>
<accession>A0AA88M4M2</accession>
<dbReference type="InterPro" id="IPR000863">
    <property type="entry name" value="Sulfotransferase_dom"/>
</dbReference>
<gene>
    <name evidence="17" type="ORF">Q7C36_017129</name>
</gene>
<evidence type="ECO:0000256" key="8">
    <source>
        <dbReference type="ARBA" id="ARBA00052516"/>
    </source>
</evidence>
<dbReference type="Proteomes" id="UP001187315">
    <property type="component" value="Unassembled WGS sequence"/>
</dbReference>
<evidence type="ECO:0000256" key="1">
    <source>
        <dbReference type="ARBA" id="ARBA00005771"/>
    </source>
</evidence>
<feature type="binding site" evidence="11">
    <location>
        <position position="308"/>
    </location>
    <ligand>
        <name>3'-phosphoadenylyl sulfate</name>
        <dbReference type="ChEBI" id="CHEBI:58339"/>
    </ligand>
</feature>
<keyword evidence="3 15" id="KW-0732">Signal</keyword>
<dbReference type="SUPFAM" id="SSF52540">
    <property type="entry name" value="P-loop containing nucleoside triphosphate hydrolases"/>
    <property type="match status" value="1"/>
</dbReference>
<evidence type="ECO:0000256" key="3">
    <source>
        <dbReference type="ARBA" id="ARBA00022729"/>
    </source>
</evidence>
<feature type="chain" id="PRO_5041701484" description="Sulfotransferase" evidence="15">
    <location>
        <begin position="21"/>
        <end position="393"/>
    </location>
</feature>
<dbReference type="EMBL" id="JAVHJS010000018">
    <property type="protein sequence ID" value="KAK2829139.1"/>
    <property type="molecule type" value="Genomic_DNA"/>
</dbReference>
<feature type="domain" description="Sulfotransferase" evidence="16">
    <location>
        <begin position="108"/>
        <end position="344"/>
    </location>
</feature>
<evidence type="ECO:0000256" key="10">
    <source>
        <dbReference type="PIRSR" id="PIRSR637359-1"/>
    </source>
</evidence>
<evidence type="ECO:0000256" key="7">
    <source>
        <dbReference type="ARBA" id="ARBA00023769"/>
    </source>
</evidence>
<feature type="signal peptide" evidence="15">
    <location>
        <begin position="1"/>
        <end position="20"/>
    </location>
</feature>
<evidence type="ECO:0000256" key="5">
    <source>
        <dbReference type="ARBA" id="ARBA00023157"/>
    </source>
</evidence>
<dbReference type="InterPro" id="IPR027417">
    <property type="entry name" value="P-loop_NTPase"/>
</dbReference>
<feature type="active site" description="For sulfotransferase activity" evidence="10">
    <location>
        <position position="117"/>
    </location>
</feature>
<organism evidence="17 18">
    <name type="scientific">Tachysurus vachellii</name>
    <name type="common">Darkbarbel catfish</name>
    <name type="synonym">Pelteobagrus vachellii</name>
    <dbReference type="NCBI Taxonomy" id="175792"/>
    <lineage>
        <taxon>Eukaryota</taxon>
        <taxon>Metazoa</taxon>
        <taxon>Chordata</taxon>
        <taxon>Craniata</taxon>
        <taxon>Vertebrata</taxon>
        <taxon>Euteleostomi</taxon>
        <taxon>Actinopterygii</taxon>
        <taxon>Neopterygii</taxon>
        <taxon>Teleostei</taxon>
        <taxon>Ostariophysi</taxon>
        <taxon>Siluriformes</taxon>
        <taxon>Bagridae</taxon>
        <taxon>Tachysurus</taxon>
    </lineage>
</organism>
<dbReference type="GO" id="GO:0005796">
    <property type="term" value="C:Golgi lumen"/>
    <property type="evidence" value="ECO:0007669"/>
    <property type="project" value="UniProtKB-SubCell"/>
</dbReference>
<keyword evidence="6" id="KW-0325">Glycoprotein</keyword>
<dbReference type="FunFam" id="3.40.50.300:FF:000674">
    <property type="entry name" value="Sulfotransferase"/>
    <property type="match status" value="1"/>
</dbReference>
<keyword evidence="2 13" id="KW-0808">Transferase</keyword>
<feature type="compositionally biased region" description="Polar residues" evidence="14">
    <location>
        <begin position="90"/>
        <end position="100"/>
    </location>
</feature>
<evidence type="ECO:0000256" key="15">
    <source>
        <dbReference type="SAM" id="SignalP"/>
    </source>
</evidence>
<feature type="binding site" evidence="11">
    <location>
        <position position="208"/>
    </location>
    <ligand>
        <name>3'-phosphoadenylyl sulfate</name>
        <dbReference type="ChEBI" id="CHEBI:58339"/>
    </ligand>
</feature>
<sequence length="393" mass="45632">MAAVFVTLLLFLPLPLSVSSRPFPGTRATIRADENAIQQNGGRIRIDQFSNNVVQRDVNQNTVNISQNKKNKHDRDICSSENCQKKSRTEQNTSETSQNVGNFTRHLPDIVIIGVRKGGTRALLEMLSLHDSVAAAQSEVHFFDSDARYQRGFEWYTSQMPLARPDQLTVEKTPAYFTSVDAPDRIFLMNPSVRLLLIVRDPVDRVLSDYTQVFHNQLQKHKIPQPIEDLLLRDGELNLGYKAVNRSVYHPHMQRWLRVFPRDHLHIVDGDTLIRDPLTEMKKVEHFLHLEPQISEENFYFNRTKGFYCLKEQGHERCLHESKGRTHPNVAPEILQKLCKYFQEPNRKFFELVGRTFDWKVIVSIPSVQRCIFLKQKSVPQWTTLNNKECTLQ</sequence>
<dbReference type="InterPro" id="IPR037359">
    <property type="entry name" value="NST/OST"/>
</dbReference>
<feature type="disulfide bond" evidence="12">
    <location>
        <begin position="309"/>
        <end position="318"/>
    </location>
</feature>
<evidence type="ECO:0000256" key="2">
    <source>
        <dbReference type="ARBA" id="ARBA00022679"/>
    </source>
</evidence>
<feature type="binding site" evidence="11">
    <location>
        <begin position="117"/>
        <end position="121"/>
    </location>
    <ligand>
        <name>3'-phosphoadenylyl sulfate</name>
        <dbReference type="ChEBI" id="CHEBI:58339"/>
    </ligand>
</feature>
<dbReference type="GO" id="GO:0008467">
    <property type="term" value="F:[heparan sulfate]-glucosamine 3-sulfotransferase activity"/>
    <property type="evidence" value="ECO:0007669"/>
    <property type="project" value="UniProtKB-EC"/>
</dbReference>
<protein>
    <recommendedName>
        <fullName evidence="13">Sulfotransferase</fullName>
        <ecNumber evidence="13">2.8.2.-</ecNumber>
    </recommendedName>
</protein>